<comment type="caution">
    <text evidence="1">The sequence shown here is derived from an EMBL/GenBank/DDBJ whole genome shotgun (WGS) entry which is preliminary data.</text>
</comment>
<name>A0A0E9MQ49_9SPHN</name>
<protein>
    <submittedName>
        <fullName evidence="1">Uncharacterized protein</fullName>
    </submittedName>
</protein>
<reference evidence="1 2" key="1">
    <citation type="submission" date="2015-04" db="EMBL/GenBank/DDBJ databases">
        <title>Whole genome shotgun sequence of Sphingomonas changbaiensis NBRC 104936.</title>
        <authorList>
            <person name="Katano-Makiyama Y."/>
            <person name="Hosoyama A."/>
            <person name="Hashimoto M."/>
            <person name="Noguchi M."/>
            <person name="Tsuchikane K."/>
            <person name="Ohji S."/>
            <person name="Yamazoe A."/>
            <person name="Ichikawa N."/>
            <person name="Kimura A."/>
            <person name="Fujita N."/>
        </authorList>
    </citation>
    <scope>NUCLEOTIDE SEQUENCE [LARGE SCALE GENOMIC DNA]</scope>
    <source>
        <strain evidence="1 2">NBRC 104936</strain>
    </source>
</reference>
<accession>A0A0E9MQ49</accession>
<proteinExistence type="predicted"/>
<evidence type="ECO:0000313" key="2">
    <source>
        <dbReference type="Proteomes" id="UP000033202"/>
    </source>
</evidence>
<dbReference type="Proteomes" id="UP000033202">
    <property type="component" value="Unassembled WGS sequence"/>
</dbReference>
<gene>
    <name evidence="1" type="ORF">SCH01S_34_00090</name>
</gene>
<keyword evidence="2" id="KW-1185">Reference proteome</keyword>
<sequence>MQDHCEAQSNDLGGAAMKRLFLLVPLLLAGCASEGVGPSLAKRPIEDRDLNEPVRQVAPPAPADTALKAQIDGLIARAQTGQRAFAALLPKAEAAAASAGTEGSESWVAAQQLLSALESERAPSTSALSELDTLIAMRLKDGNDAGQTELQAADRQIEALVQVQQSAIDRLRAQIPG</sequence>
<organism evidence="1 2">
    <name type="scientific">Sphingomonas changbaiensis NBRC 104936</name>
    <dbReference type="NCBI Taxonomy" id="1219043"/>
    <lineage>
        <taxon>Bacteria</taxon>
        <taxon>Pseudomonadati</taxon>
        <taxon>Pseudomonadota</taxon>
        <taxon>Alphaproteobacteria</taxon>
        <taxon>Sphingomonadales</taxon>
        <taxon>Sphingomonadaceae</taxon>
        <taxon>Sphingomonas</taxon>
    </lineage>
</organism>
<dbReference type="STRING" id="1219043.SCH01S_34_00090"/>
<evidence type="ECO:0000313" key="1">
    <source>
        <dbReference type="EMBL" id="GAO39556.1"/>
    </source>
</evidence>
<dbReference type="AlphaFoldDB" id="A0A0E9MQ49"/>
<dbReference type="EMBL" id="BBWU01000034">
    <property type="protein sequence ID" value="GAO39556.1"/>
    <property type="molecule type" value="Genomic_DNA"/>
</dbReference>